<organism evidence="2 3">
    <name type="scientific">Cladosporium halotolerans</name>
    <dbReference type="NCBI Taxonomy" id="1052096"/>
    <lineage>
        <taxon>Eukaryota</taxon>
        <taxon>Fungi</taxon>
        <taxon>Dikarya</taxon>
        <taxon>Ascomycota</taxon>
        <taxon>Pezizomycotina</taxon>
        <taxon>Dothideomycetes</taxon>
        <taxon>Dothideomycetidae</taxon>
        <taxon>Cladosporiales</taxon>
        <taxon>Cladosporiaceae</taxon>
        <taxon>Cladosporium</taxon>
    </lineage>
</organism>
<dbReference type="GeneID" id="96008064"/>
<gene>
    <name evidence="2" type="ORF">WHR41_06621</name>
</gene>
<feature type="compositionally biased region" description="Basic and acidic residues" evidence="1">
    <location>
        <begin position="122"/>
        <end position="137"/>
    </location>
</feature>
<reference evidence="2 3" key="1">
    <citation type="journal article" date="2020" name="Microbiol. Resour. Announc.">
        <title>Draft Genome Sequence of a Cladosporium Species Isolated from the Mesophotic Ascidian Didemnum maculosum.</title>
        <authorList>
            <person name="Gioti A."/>
            <person name="Siaperas R."/>
            <person name="Nikolaivits E."/>
            <person name="Le Goff G."/>
            <person name="Ouazzani J."/>
            <person name="Kotoulas G."/>
            <person name="Topakas E."/>
        </authorList>
    </citation>
    <scope>NUCLEOTIDE SEQUENCE [LARGE SCALE GENOMIC DNA]</scope>
    <source>
        <strain evidence="2 3">TM138-S3</strain>
    </source>
</reference>
<feature type="region of interest" description="Disordered" evidence="1">
    <location>
        <begin position="1"/>
        <end position="101"/>
    </location>
</feature>
<accession>A0AB34KMA7</accession>
<protein>
    <submittedName>
        <fullName evidence="2">Uncharacterized protein</fullName>
    </submittedName>
</protein>
<dbReference type="RefSeq" id="XP_069227948.1">
    <property type="nucleotide sequence ID" value="XM_069375226.1"/>
</dbReference>
<evidence type="ECO:0000256" key="1">
    <source>
        <dbReference type="SAM" id="MobiDB-lite"/>
    </source>
</evidence>
<dbReference type="AlphaFoldDB" id="A0AB34KMA7"/>
<feature type="region of interest" description="Disordered" evidence="1">
    <location>
        <begin position="116"/>
        <end position="137"/>
    </location>
</feature>
<feature type="compositionally biased region" description="Polar residues" evidence="1">
    <location>
        <begin position="68"/>
        <end position="78"/>
    </location>
</feature>
<keyword evidence="3" id="KW-1185">Reference proteome</keyword>
<dbReference type="Proteomes" id="UP000803884">
    <property type="component" value="Unassembled WGS sequence"/>
</dbReference>
<dbReference type="EMBL" id="JAAQHG020000023">
    <property type="protein sequence ID" value="KAL1584842.1"/>
    <property type="molecule type" value="Genomic_DNA"/>
</dbReference>
<feature type="compositionally biased region" description="Basic and acidic residues" evidence="1">
    <location>
        <begin position="79"/>
        <end position="89"/>
    </location>
</feature>
<name>A0AB34KMA7_9PEZI</name>
<feature type="compositionally biased region" description="Low complexity" evidence="1">
    <location>
        <begin position="37"/>
        <end position="48"/>
    </location>
</feature>
<feature type="compositionally biased region" description="Basic and acidic residues" evidence="1">
    <location>
        <begin position="7"/>
        <end position="22"/>
    </location>
</feature>
<proteinExistence type="predicted"/>
<sequence length="137" mass="15559">MPIDQTWQDRRGMFQKGKELHQPGRKLSNQFGDPLRRSSIGSTGSSTLEKTPTTEEPGQRRRSSQSSGLFNNLNAQKRGSQDYNERRASYTEMAGNSPGLVSGWFNKTFKGVEKPAMSNDAKMMEQKKREERRGVME</sequence>
<evidence type="ECO:0000313" key="3">
    <source>
        <dbReference type="Proteomes" id="UP000803884"/>
    </source>
</evidence>
<comment type="caution">
    <text evidence="2">The sequence shown here is derived from an EMBL/GenBank/DDBJ whole genome shotgun (WGS) entry which is preliminary data.</text>
</comment>
<evidence type="ECO:0000313" key="2">
    <source>
        <dbReference type="EMBL" id="KAL1584842.1"/>
    </source>
</evidence>